<evidence type="ECO:0000313" key="1">
    <source>
        <dbReference type="EMBL" id="KAJ1690923.1"/>
    </source>
</evidence>
<comment type="caution">
    <text evidence="1">The sequence shown here is derived from an EMBL/GenBank/DDBJ whole genome shotgun (WGS) entry which is preliminary data.</text>
</comment>
<reference evidence="1" key="1">
    <citation type="journal article" date="2022" name="Cell">
        <title>Repeat-based holocentromeres influence genome architecture and karyotype evolution.</title>
        <authorList>
            <person name="Hofstatter P.G."/>
            <person name="Thangavel G."/>
            <person name="Lux T."/>
            <person name="Neumann P."/>
            <person name="Vondrak T."/>
            <person name="Novak P."/>
            <person name="Zhang M."/>
            <person name="Costa L."/>
            <person name="Castellani M."/>
            <person name="Scott A."/>
            <person name="Toegelov H."/>
            <person name="Fuchs J."/>
            <person name="Mata-Sucre Y."/>
            <person name="Dias Y."/>
            <person name="Vanzela A.L.L."/>
            <person name="Huettel B."/>
            <person name="Almeida C.C.S."/>
            <person name="Simkova H."/>
            <person name="Souza G."/>
            <person name="Pedrosa-Harand A."/>
            <person name="Macas J."/>
            <person name="Mayer K.F.X."/>
            <person name="Houben A."/>
            <person name="Marques A."/>
        </authorList>
    </citation>
    <scope>NUCLEOTIDE SEQUENCE</scope>
    <source>
        <strain evidence="1">RhyBre1mFocal</strain>
    </source>
</reference>
<sequence length="267" mass="28299">MNLSSVEAMSCSSSSPPFSLLGFSFSPSHKPKIRCAFSLPRRQLRITCLRISVEEISAVVHNKVLVAATISTAIGQLSKPLTKAAINGKEIDWRDAVRSGGMPSTHSASVVAAATSLGLERGFSDSIFGMSVVFAALVMYDAQGVRKEVGYHAQVLNKIIALQGSSVSCLDREDNAKATTGAHNINNSELKISKSFPLNENSVASTSTIAAQQLDTTSSLKKASAEPLEMAVLKCEPLNESVGHTRVQVFVGAFLGFVISLIVDTAL</sequence>
<dbReference type="PANTHER" id="PTHR31446:SF2">
    <property type="entry name" value="ACID PHOSPHATASE_VANADIUM-DEPENDENT HALOPEROXIDASE-RELATED PROTEIN"/>
    <property type="match status" value="1"/>
</dbReference>
<dbReference type="Proteomes" id="UP001151287">
    <property type="component" value="Unassembled WGS sequence"/>
</dbReference>
<organism evidence="1 2">
    <name type="scientific">Rhynchospora breviuscula</name>
    <dbReference type="NCBI Taxonomy" id="2022672"/>
    <lineage>
        <taxon>Eukaryota</taxon>
        <taxon>Viridiplantae</taxon>
        <taxon>Streptophyta</taxon>
        <taxon>Embryophyta</taxon>
        <taxon>Tracheophyta</taxon>
        <taxon>Spermatophyta</taxon>
        <taxon>Magnoliopsida</taxon>
        <taxon>Liliopsida</taxon>
        <taxon>Poales</taxon>
        <taxon>Cyperaceae</taxon>
        <taxon>Cyperoideae</taxon>
        <taxon>Rhynchosporeae</taxon>
        <taxon>Rhynchospora</taxon>
    </lineage>
</organism>
<dbReference type="EMBL" id="JAMQYH010000004">
    <property type="protein sequence ID" value="KAJ1690923.1"/>
    <property type="molecule type" value="Genomic_DNA"/>
</dbReference>
<proteinExistence type="predicted"/>
<name>A0A9Q0CBN5_9POAL</name>
<protein>
    <recommendedName>
        <fullName evidence="3">Membrane protein YuiD</fullName>
    </recommendedName>
</protein>
<dbReference type="PANTHER" id="PTHR31446">
    <property type="entry name" value="ACID PHOSPHATASE/VANADIUM-DEPENDENT HALOPEROXIDASE-RELATED PROTEIN"/>
    <property type="match status" value="1"/>
</dbReference>
<dbReference type="InterPro" id="IPR003832">
    <property type="entry name" value="DUF212"/>
</dbReference>
<evidence type="ECO:0008006" key="3">
    <source>
        <dbReference type="Google" id="ProtNLM"/>
    </source>
</evidence>
<evidence type="ECO:0000313" key="2">
    <source>
        <dbReference type="Proteomes" id="UP001151287"/>
    </source>
</evidence>
<accession>A0A9Q0CBN5</accession>
<dbReference type="Pfam" id="PF02681">
    <property type="entry name" value="DUF212"/>
    <property type="match status" value="1"/>
</dbReference>
<keyword evidence="2" id="KW-1185">Reference proteome</keyword>
<gene>
    <name evidence="1" type="ORF">LUZ63_015078</name>
</gene>
<dbReference type="AlphaFoldDB" id="A0A9Q0CBN5"/>
<dbReference type="OrthoDB" id="1909848at2759"/>